<proteinExistence type="predicted"/>
<keyword evidence="3" id="KW-1185">Reference proteome</keyword>
<dbReference type="Pfam" id="PF26547">
    <property type="entry name" value="PDZD8_N"/>
    <property type="match status" value="1"/>
</dbReference>
<dbReference type="PANTHER" id="PTHR21519:SF1">
    <property type="entry name" value="PDZ DOMAIN-CONTAINING PROTEIN 8"/>
    <property type="match status" value="1"/>
</dbReference>
<evidence type="ECO:0000259" key="1">
    <source>
        <dbReference type="Pfam" id="PF26547"/>
    </source>
</evidence>
<organism evidence="2 3">
    <name type="scientific">Haemaphysalis longicornis</name>
    <name type="common">Bush tick</name>
    <dbReference type="NCBI Taxonomy" id="44386"/>
    <lineage>
        <taxon>Eukaryota</taxon>
        <taxon>Metazoa</taxon>
        <taxon>Ecdysozoa</taxon>
        <taxon>Arthropoda</taxon>
        <taxon>Chelicerata</taxon>
        <taxon>Arachnida</taxon>
        <taxon>Acari</taxon>
        <taxon>Parasitiformes</taxon>
        <taxon>Ixodida</taxon>
        <taxon>Ixodoidea</taxon>
        <taxon>Ixodidae</taxon>
        <taxon>Haemaphysalinae</taxon>
        <taxon>Haemaphysalis</taxon>
    </lineage>
</organism>
<dbReference type="GO" id="GO:1990456">
    <property type="term" value="P:mitochondrion-endoplasmic reticulum membrane tethering"/>
    <property type="evidence" value="ECO:0007669"/>
    <property type="project" value="InterPro"/>
</dbReference>
<accession>A0A9J6GFG5</accession>
<dbReference type="InterPro" id="IPR039275">
    <property type="entry name" value="PDZD8"/>
</dbReference>
<dbReference type="GO" id="GO:0051560">
    <property type="term" value="P:mitochondrial calcium ion homeostasis"/>
    <property type="evidence" value="ECO:0007669"/>
    <property type="project" value="InterPro"/>
</dbReference>
<dbReference type="PANTHER" id="PTHR21519">
    <property type="entry name" value="PDZ DOMAIN-CONTAINING PROTEIN 8"/>
    <property type="match status" value="1"/>
</dbReference>
<dbReference type="VEuPathDB" id="VectorBase:HLOH_045623"/>
<protein>
    <recommendedName>
        <fullName evidence="1">PDZD8 N-terminal domain-containing protein</fullName>
    </recommendedName>
</protein>
<evidence type="ECO:0000313" key="3">
    <source>
        <dbReference type="Proteomes" id="UP000821853"/>
    </source>
</evidence>
<dbReference type="OrthoDB" id="10004596at2759"/>
<dbReference type="AlphaFoldDB" id="A0A9J6GFG5"/>
<dbReference type="OMA" id="THWSFAL"/>
<comment type="caution">
    <text evidence="2">The sequence shown here is derived from an EMBL/GenBank/DDBJ whole genome shotgun (WGS) entry which is preliminary data.</text>
</comment>
<gene>
    <name evidence="2" type="ORF">HPB48_003489</name>
</gene>
<reference evidence="2 3" key="1">
    <citation type="journal article" date="2020" name="Cell">
        <title>Large-Scale Comparative Analyses of Tick Genomes Elucidate Their Genetic Diversity and Vector Capacities.</title>
        <authorList>
            <consortium name="Tick Genome and Microbiome Consortium (TIGMIC)"/>
            <person name="Jia N."/>
            <person name="Wang J."/>
            <person name="Shi W."/>
            <person name="Du L."/>
            <person name="Sun Y."/>
            <person name="Zhan W."/>
            <person name="Jiang J.F."/>
            <person name="Wang Q."/>
            <person name="Zhang B."/>
            <person name="Ji P."/>
            <person name="Bell-Sakyi L."/>
            <person name="Cui X.M."/>
            <person name="Yuan T.T."/>
            <person name="Jiang B.G."/>
            <person name="Yang W.F."/>
            <person name="Lam T.T."/>
            <person name="Chang Q.C."/>
            <person name="Ding S.J."/>
            <person name="Wang X.J."/>
            <person name="Zhu J.G."/>
            <person name="Ruan X.D."/>
            <person name="Zhao L."/>
            <person name="Wei J.T."/>
            <person name="Ye R.Z."/>
            <person name="Que T.C."/>
            <person name="Du C.H."/>
            <person name="Zhou Y.H."/>
            <person name="Cheng J.X."/>
            <person name="Dai P.F."/>
            <person name="Guo W.B."/>
            <person name="Han X.H."/>
            <person name="Huang E.J."/>
            <person name="Li L.F."/>
            <person name="Wei W."/>
            <person name="Gao Y.C."/>
            <person name="Liu J.Z."/>
            <person name="Shao H.Z."/>
            <person name="Wang X."/>
            <person name="Wang C.C."/>
            <person name="Yang T.C."/>
            <person name="Huo Q.B."/>
            <person name="Li W."/>
            <person name="Chen H.Y."/>
            <person name="Chen S.E."/>
            <person name="Zhou L.G."/>
            <person name="Ni X.B."/>
            <person name="Tian J.H."/>
            <person name="Sheng Y."/>
            <person name="Liu T."/>
            <person name="Pan Y.S."/>
            <person name="Xia L.Y."/>
            <person name="Li J."/>
            <person name="Zhao F."/>
            <person name="Cao W.C."/>
        </authorList>
    </citation>
    <scope>NUCLEOTIDE SEQUENCE [LARGE SCALE GENOMIC DNA]</scope>
    <source>
        <strain evidence="2">HaeL-2018</strain>
    </source>
</reference>
<name>A0A9J6GFG5_HAELO</name>
<evidence type="ECO:0000313" key="2">
    <source>
        <dbReference type="EMBL" id="KAH9373537.1"/>
    </source>
</evidence>
<dbReference type="GO" id="GO:0005739">
    <property type="term" value="C:mitochondrion"/>
    <property type="evidence" value="ECO:0007669"/>
    <property type="project" value="GOC"/>
</dbReference>
<dbReference type="InterPro" id="IPR058801">
    <property type="entry name" value="PDZD8_N"/>
</dbReference>
<dbReference type="GO" id="GO:0044233">
    <property type="term" value="C:mitochondria-associated endoplasmic reticulum membrane contact site"/>
    <property type="evidence" value="ECO:0007669"/>
    <property type="project" value="InterPro"/>
</dbReference>
<feature type="domain" description="PDZD8 N-terminal" evidence="1">
    <location>
        <begin position="6"/>
        <end position="111"/>
    </location>
</feature>
<dbReference type="Proteomes" id="UP000821853">
    <property type="component" value="Chromosome 4"/>
</dbReference>
<sequence>MRPPISQEIDIFISLDYAGGVTLAVDAELIIGGGQASLSLKVSHFSAKGRIQFSRRPYTRWSFAFYEEPKIVVSVESSLQGSSLPQIANIISSTIKRTLRTKHTLPCYKIRIKPFVLLPEIRFAPPQQEKISHTGQLEVTVVECSRLVLCEGSFQLYCMVSIGK</sequence>
<dbReference type="EMBL" id="JABSTR010000006">
    <property type="protein sequence ID" value="KAH9373537.1"/>
    <property type="molecule type" value="Genomic_DNA"/>
</dbReference>